<evidence type="ECO:0000313" key="13">
    <source>
        <dbReference type="Proteomes" id="UP000256980"/>
    </source>
</evidence>
<feature type="coiled-coil region" evidence="9">
    <location>
        <begin position="187"/>
        <end position="214"/>
    </location>
</feature>
<evidence type="ECO:0000313" key="12">
    <source>
        <dbReference type="EMBL" id="RED47318.1"/>
    </source>
</evidence>
<proteinExistence type="predicted"/>
<keyword evidence="8" id="KW-0902">Two-component regulatory system</keyword>
<keyword evidence="5" id="KW-0547">Nucleotide-binding</keyword>
<dbReference type="GO" id="GO:0005524">
    <property type="term" value="F:ATP binding"/>
    <property type="evidence" value="ECO:0007669"/>
    <property type="project" value="UniProtKB-KW"/>
</dbReference>
<evidence type="ECO:0000256" key="7">
    <source>
        <dbReference type="ARBA" id="ARBA00022840"/>
    </source>
</evidence>
<dbReference type="EC" id="2.7.13.3" evidence="2"/>
<dbReference type="Pfam" id="PF02518">
    <property type="entry name" value="HATPase_c"/>
    <property type="match status" value="1"/>
</dbReference>
<evidence type="ECO:0000256" key="5">
    <source>
        <dbReference type="ARBA" id="ARBA00022741"/>
    </source>
</evidence>
<keyword evidence="10" id="KW-0472">Membrane</keyword>
<evidence type="ECO:0000259" key="11">
    <source>
        <dbReference type="PROSITE" id="PS50109"/>
    </source>
</evidence>
<dbReference type="GO" id="GO:0016020">
    <property type="term" value="C:membrane"/>
    <property type="evidence" value="ECO:0007669"/>
    <property type="project" value="InterPro"/>
</dbReference>
<keyword evidence="10" id="KW-0812">Transmembrane</keyword>
<keyword evidence="7" id="KW-0067">ATP-binding</keyword>
<comment type="caution">
    <text evidence="12">The sequence shown here is derived from an EMBL/GenBank/DDBJ whole genome shotgun (WGS) entry which is preliminary data.</text>
</comment>
<keyword evidence="6 12" id="KW-0418">Kinase</keyword>
<keyword evidence="9" id="KW-0175">Coiled coil</keyword>
<dbReference type="InterPro" id="IPR011990">
    <property type="entry name" value="TPR-like_helical_dom_sf"/>
</dbReference>
<name>A0A3D9HCV7_9FLAO</name>
<dbReference type="InterPro" id="IPR011712">
    <property type="entry name" value="Sig_transdc_His_kin_sub3_dim/P"/>
</dbReference>
<comment type="catalytic activity">
    <reaction evidence="1">
        <text>ATP + protein L-histidine = ADP + protein N-phospho-L-histidine.</text>
        <dbReference type="EC" id="2.7.13.3"/>
    </reaction>
</comment>
<evidence type="ECO:0000256" key="2">
    <source>
        <dbReference type="ARBA" id="ARBA00012438"/>
    </source>
</evidence>
<dbReference type="InterPro" id="IPR036890">
    <property type="entry name" value="HATPase_C_sf"/>
</dbReference>
<reference evidence="12 13" key="1">
    <citation type="submission" date="2018-07" db="EMBL/GenBank/DDBJ databases">
        <title>Genomic Encyclopedia of Type Strains, Phase III (KMG-III): the genomes of soil and plant-associated and newly described type strains.</title>
        <authorList>
            <person name="Whitman W."/>
        </authorList>
    </citation>
    <scope>NUCLEOTIDE SEQUENCE [LARGE SCALE GENOMIC DNA]</scope>
    <source>
        <strain evidence="12 13">CECT 7946</strain>
    </source>
</reference>
<dbReference type="InterPro" id="IPR050482">
    <property type="entry name" value="Sensor_HK_TwoCompSys"/>
</dbReference>
<dbReference type="InterPro" id="IPR005467">
    <property type="entry name" value="His_kinase_dom"/>
</dbReference>
<dbReference type="Proteomes" id="UP000256980">
    <property type="component" value="Unassembled WGS sequence"/>
</dbReference>
<gene>
    <name evidence="12" type="ORF">DFQ10_1011107</name>
</gene>
<accession>A0A3D9HCV7</accession>
<evidence type="ECO:0000256" key="9">
    <source>
        <dbReference type="SAM" id="Coils"/>
    </source>
</evidence>
<dbReference type="GO" id="GO:0046983">
    <property type="term" value="F:protein dimerization activity"/>
    <property type="evidence" value="ECO:0007669"/>
    <property type="project" value="InterPro"/>
</dbReference>
<feature type="transmembrane region" description="Helical" evidence="10">
    <location>
        <begin position="224"/>
        <end position="242"/>
    </location>
</feature>
<evidence type="ECO:0000256" key="1">
    <source>
        <dbReference type="ARBA" id="ARBA00000085"/>
    </source>
</evidence>
<dbReference type="Pfam" id="PF07730">
    <property type="entry name" value="HisKA_3"/>
    <property type="match status" value="1"/>
</dbReference>
<feature type="domain" description="Histidine kinase" evidence="11">
    <location>
        <begin position="273"/>
        <end position="463"/>
    </location>
</feature>
<keyword evidence="13" id="KW-1185">Reference proteome</keyword>
<evidence type="ECO:0000256" key="10">
    <source>
        <dbReference type="SAM" id="Phobius"/>
    </source>
</evidence>
<keyword evidence="4" id="KW-0808">Transferase</keyword>
<keyword evidence="3" id="KW-0597">Phosphoprotein</keyword>
<dbReference type="SMART" id="SM00028">
    <property type="entry name" value="TPR"/>
    <property type="match status" value="3"/>
</dbReference>
<dbReference type="PANTHER" id="PTHR24421:SF10">
    <property type="entry name" value="NITRATE_NITRITE SENSOR PROTEIN NARQ"/>
    <property type="match status" value="1"/>
</dbReference>
<evidence type="ECO:0000256" key="4">
    <source>
        <dbReference type="ARBA" id="ARBA00022679"/>
    </source>
</evidence>
<dbReference type="EMBL" id="QRDV01000001">
    <property type="protein sequence ID" value="RED47318.1"/>
    <property type="molecule type" value="Genomic_DNA"/>
</dbReference>
<keyword evidence="10" id="KW-1133">Transmembrane helix</keyword>
<dbReference type="Gene3D" id="1.20.5.1930">
    <property type="match status" value="1"/>
</dbReference>
<protein>
    <recommendedName>
        <fullName evidence="2">histidine kinase</fullName>
        <ecNumber evidence="2">2.7.13.3</ecNumber>
    </recommendedName>
</protein>
<dbReference type="SUPFAM" id="SSF48452">
    <property type="entry name" value="TPR-like"/>
    <property type="match status" value="1"/>
</dbReference>
<evidence type="ECO:0000256" key="3">
    <source>
        <dbReference type="ARBA" id="ARBA00022553"/>
    </source>
</evidence>
<evidence type="ECO:0000256" key="8">
    <source>
        <dbReference type="ARBA" id="ARBA00023012"/>
    </source>
</evidence>
<dbReference type="AlphaFoldDB" id="A0A3D9HCV7"/>
<dbReference type="PANTHER" id="PTHR24421">
    <property type="entry name" value="NITRATE/NITRITE SENSOR PROTEIN NARX-RELATED"/>
    <property type="match status" value="1"/>
</dbReference>
<dbReference type="CDD" id="cd16917">
    <property type="entry name" value="HATPase_UhpB-NarQ-NarX-like"/>
    <property type="match status" value="1"/>
</dbReference>
<evidence type="ECO:0000256" key="6">
    <source>
        <dbReference type="ARBA" id="ARBA00022777"/>
    </source>
</evidence>
<dbReference type="InterPro" id="IPR019734">
    <property type="entry name" value="TPR_rpt"/>
</dbReference>
<dbReference type="SUPFAM" id="SSF55874">
    <property type="entry name" value="ATPase domain of HSP90 chaperone/DNA topoisomerase II/histidine kinase"/>
    <property type="match status" value="1"/>
</dbReference>
<sequence length="463" mass="53064">MSMLNFALNLERSIDVTKQTENHSVIKTIDVNLNELGRLDEAIATYKTEIDVAITKGRQLEYVKLLEKLGSAYNTKGNTNLALKTYLKIIKKAELFSVNEKELISVYNQIASLYNQLNEPVDALIYANKGFKLIEKYPESKLMAADLYLIGAESYYIINNYNKAREYKQKYISLKDSVFSEQKVLAIADLEIKYKTEEKQKQILIERAELAEQQLLITKKNYKVYGFAGLVFTLCFLGYLFYTQKNEKNSNSTLITIETQNKLQEQRLAFSRDLYDNIGVHLTFIISSIDNLKNALKIKDEKITSRFNTISDFTSSTIYELRDTIWAMNKREITFEDLEIRIANFIETANHVTQDINFQFKVDDNVDKSTSFTAVEGVNIYRVTQEAIHNTLKYAKASTINVEIYEVNNHIRISIKDNGKGFDDEIISLGNGIRNMKKRAHDLGGNLGVETMINNGTSVTLFL</sequence>
<dbReference type="Gene3D" id="3.30.565.10">
    <property type="entry name" value="Histidine kinase-like ATPase, C-terminal domain"/>
    <property type="match status" value="1"/>
</dbReference>
<dbReference type="Gene3D" id="1.25.40.10">
    <property type="entry name" value="Tetratricopeptide repeat domain"/>
    <property type="match status" value="1"/>
</dbReference>
<dbReference type="PROSITE" id="PS50109">
    <property type="entry name" value="HIS_KIN"/>
    <property type="match status" value="1"/>
</dbReference>
<dbReference type="InterPro" id="IPR003594">
    <property type="entry name" value="HATPase_dom"/>
</dbReference>
<organism evidence="12 13">
    <name type="scientific">Winogradskyella eximia</name>
    <dbReference type="NCBI Taxonomy" id="262006"/>
    <lineage>
        <taxon>Bacteria</taxon>
        <taxon>Pseudomonadati</taxon>
        <taxon>Bacteroidota</taxon>
        <taxon>Flavobacteriia</taxon>
        <taxon>Flavobacteriales</taxon>
        <taxon>Flavobacteriaceae</taxon>
        <taxon>Winogradskyella</taxon>
    </lineage>
</organism>
<dbReference type="GO" id="GO:0000155">
    <property type="term" value="F:phosphorelay sensor kinase activity"/>
    <property type="evidence" value="ECO:0007669"/>
    <property type="project" value="InterPro"/>
</dbReference>